<protein>
    <recommendedName>
        <fullName evidence="2">Protein kinase domain-containing protein</fullName>
    </recommendedName>
</protein>
<dbReference type="InterPro" id="IPR011009">
    <property type="entry name" value="Kinase-like_dom_sf"/>
</dbReference>
<feature type="compositionally biased region" description="Polar residues" evidence="1">
    <location>
        <begin position="476"/>
        <end position="486"/>
    </location>
</feature>
<dbReference type="PANTHER" id="PTHR35391">
    <property type="entry name" value="C2H2-TYPE DOMAIN-CONTAINING PROTEIN-RELATED"/>
    <property type="match status" value="1"/>
</dbReference>
<dbReference type="SMART" id="SM00220">
    <property type="entry name" value="S_TKc"/>
    <property type="match status" value="1"/>
</dbReference>
<dbReference type="InterPro" id="IPR000719">
    <property type="entry name" value="Prot_kinase_dom"/>
</dbReference>
<accession>A0ABY6SF49</accession>
<feature type="region of interest" description="Disordered" evidence="1">
    <location>
        <begin position="527"/>
        <end position="589"/>
    </location>
</feature>
<evidence type="ECO:0000313" key="4">
    <source>
        <dbReference type="Proteomes" id="UP000280685"/>
    </source>
</evidence>
<feature type="compositionally biased region" description="Polar residues" evidence="1">
    <location>
        <begin position="229"/>
        <end position="239"/>
    </location>
</feature>
<keyword evidence="4" id="KW-1185">Reference proteome</keyword>
<dbReference type="PANTHER" id="PTHR35391:SF7">
    <property type="entry name" value="C2H2-TYPE DOMAIN-CONTAINING PROTEIN"/>
    <property type="match status" value="1"/>
</dbReference>
<sequence length="1025" mass="116700">MSSPLTTIQDTAIFEAAQQCGIIFNSLSPDTGTKNVLAEARTYHILREHHQRFQLWADFVGAFAEPEASLDARLKDHHEIHNLVLRLLALLKSNLARFVGIDDLSQGLPEPVVAAALDAIREAIERLQRLASVIRRSSLDSLASRVKAYALKQDPHEISEFERITLLYVKGRLQGISESLAKQVALSITFRRIRLLYVRRHQQKLATPRRDRPFTAPVVESSQSREELQTPTSQVQQQVHGPRLSLPQYATSQTNPSVLNQSRFLKEFKRPRSVPDNATVSLFGQGYSHPSSPKIEDDAGFCRCPWCACEIKASDLKRSGWWSSHFQRDLEPYVCISEECADNLAYFLKLSEWQRHMEEAHSTEWPRKIHNTVWYCDVEPEEYVEFPTGDKLRDHMETQHSTLPESRIVRKVARNVLRTDRNVNICPLCNQDALAVYALQSNMAEAASKGKAKAHNAHSGYALDGQDDQREPLENEQGTRVSQGEGTRNLRQESVDYQKLVKHIAQHMKSLAFLSIRYIDDDEVSVESDRAASGERGSEEEEGDDRLRNDFPVDEGPPQFEDIPPDLRSYKEISSGSVAPNSPLSQSSYDETFPITIQEFLENQEKYKFEWDSTGQETDEVWLEPVREVGLNPTKHKVFHHQNKEYLRSPHPFIQVGEQLGESGSTVVYRVNAPEGISDWGPLALKIIVCHSDNSPPGPDSTGRLHALQAVHKLSMISHHHIAVYVASFEDYCVSSRVRRLIGTRKQSAIVKNHQHIRKHILGVALYPPAQCNLRFYLSRVHEQPTETSPNVELRTFLCGYFGCIVRAMLYLFHSEVEMTPWDIHPSNILIDDFLMVSISDIGLTRPFSLNTRHSYPRPEVKRQYIPPEIDQSTIDRPDRVTMPGLVFSLGCIFLEMAIVLLGQHPDHARDYLARHGGGDRQLQPYFGHGYGATLRTGFKLDTYFNALHAKLDYTNQAIKPELFTLILEVLPTIGRMMEHDPSKRPDLKDLYPFFRHLYDVPGSEGRCQSCEKEWLQSTQGGQQD</sequence>
<feature type="compositionally biased region" description="Basic and acidic residues" evidence="1">
    <location>
        <begin position="527"/>
        <end position="537"/>
    </location>
</feature>
<evidence type="ECO:0000313" key="3">
    <source>
        <dbReference type="EMBL" id="VBB81672.1"/>
    </source>
</evidence>
<feature type="compositionally biased region" description="Polar residues" evidence="1">
    <location>
        <begin position="572"/>
        <end position="589"/>
    </location>
</feature>
<dbReference type="PROSITE" id="PS50011">
    <property type="entry name" value="PROTEIN_KINASE_DOM"/>
    <property type="match status" value="1"/>
</dbReference>
<proteinExistence type="predicted"/>
<feature type="region of interest" description="Disordered" evidence="1">
    <location>
        <begin position="455"/>
        <end position="490"/>
    </location>
</feature>
<evidence type="ECO:0000259" key="2">
    <source>
        <dbReference type="PROSITE" id="PS50011"/>
    </source>
</evidence>
<feature type="region of interest" description="Disordered" evidence="1">
    <location>
        <begin position="206"/>
        <end position="241"/>
    </location>
</feature>
<dbReference type="Gene3D" id="1.10.510.10">
    <property type="entry name" value="Transferase(Phosphotransferase) domain 1"/>
    <property type="match status" value="1"/>
</dbReference>
<evidence type="ECO:0000256" key="1">
    <source>
        <dbReference type="SAM" id="MobiDB-lite"/>
    </source>
</evidence>
<dbReference type="SUPFAM" id="SSF56112">
    <property type="entry name" value="Protein kinase-like (PK-like)"/>
    <property type="match status" value="1"/>
</dbReference>
<gene>
    <name evidence="3" type="ORF">PODCO_506448</name>
</gene>
<dbReference type="EMBL" id="LR026968">
    <property type="protein sequence ID" value="VBB81672.1"/>
    <property type="molecule type" value="Genomic_DNA"/>
</dbReference>
<dbReference type="Proteomes" id="UP000280685">
    <property type="component" value="Chromosome 5"/>
</dbReference>
<feature type="domain" description="Protein kinase" evidence="2">
    <location>
        <begin position="654"/>
        <end position="995"/>
    </location>
</feature>
<organism evidence="3 4">
    <name type="scientific">Podospora comata</name>
    <dbReference type="NCBI Taxonomy" id="48703"/>
    <lineage>
        <taxon>Eukaryota</taxon>
        <taxon>Fungi</taxon>
        <taxon>Dikarya</taxon>
        <taxon>Ascomycota</taxon>
        <taxon>Pezizomycotina</taxon>
        <taxon>Sordariomycetes</taxon>
        <taxon>Sordariomycetidae</taxon>
        <taxon>Sordariales</taxon>
        <taxon>Podosporaceae</taxon>
        <taxon>Podospora</taxon>
    </lineage>
</organism>
<reference evidence="3" key="1">
    <citation type="submission" date="2018-02" db="EMBL/GenBank/DDBJ databases">
        <authorList>
            <person name="Silar P."/>
        </authorList>
    </citation>
    <scope>NUCLEOTIDE SEQUENCE [LARGE SCALE GENOMIC DNA]</scope>
    <source>
        <strain evidence="3">T</strain>
    </source>
</reference>
<name>A0ABY6SF49_PODCO</name>